<dbReference type="InterPro" id="IPR029034">
    <property type="entry name" value="Cystine-knot_cytokine"/>
</dbReference>
<keyword evidence="3" id="KW-0964">Secreted</keyword>
<evidence type="ECO:0008006" key="7">
    <source>
        <dbReference type="Google" id="ProtNLM"/>
    </source>
</evidence>
<dbReference type="AlphaFoldDB" id="A0A813WQ43"/>
<dbReference type="EMBL" id="CAJNOC010001331">
    <property type="protein sequence ID" value="CAF0855551.1"/>
    <property type="molecule type" value="Genomic_DNA"/>
</dbReference>
<reference evidence="5" key="1">
    <citation type="submission" date="2021-02" db="EMBL/GenBank/DDBJ databases">
        <authorList>
            <person name="Nowell W R."/>
        </authorList>
    </citation>
    <scope>NUCLEOTIDE SEQUENCE</scope>
    <source>
        <strain evidence="5">Ploen Becks lab</strain>
    </source>
</reference>
<evidence type="ECO:0000256" key="2">
    <source>
        <dbReference type="ARBA" id="ARBA00007236"/>
    </source>
</evidence>
<dbReference type="InterPro" id="IPR010345">
    <property type="entry name" value="IL-17_fam"/>
</dbReference>
<comment type="subcellular location">
    <subcellularLocation>
        <location evidence="1">Secreted</location>
    </subcellularLocation>
</comment>
<evidence type="ECO:0000256" key="1">
    <source>
        <dbReference type="ARBA" id="ARBA00004613"/>
    </source>
</evidence>
<evidence type="ECO:0000313" key="5">
    <source>
        <dbReference type="EMBL" id="CAF0855551.1"/>
    </source>
</evidence>
<comment type="similarity">
    <text evidence="2">Belongs to the IL-17 family.</text>
</comment>
<gene>
    <name evidence="5" type="ORF">OXX778_LOCUS9176</name>
</gene>
<evidence type="ECO:0000313" key="6">
    <source>
        <dbReference type="Proteomes" id="UP000663879"/>
    </source>
</evidence>
<protein>
    <recommendedName>
        <fullName evidence="7">Interleukin 17</fullName>
    </recommendedName>
</protein>
<dbReference type="Gene3D" id="2.10.90.10">
    <property type="entry name" value="Cystine-knot cytokines"/>
    <property type="match status" value="1"/>
</dbReference>
<comment type="caution">
    <text evidence="5">The sequence shown here is derived from an EMBL/GenBank/DDBJ whole genome shotgun (WGS) entry which is preliminary data.</text>
</comment>
<keyword evidence="4" id="KW-0732">Signal</keyword>
<dbReference type="Pfam" id="PF06083">
    <property type="entry name" value="IL17"/>
    <property type="match status" value="1"/>
</dbReference>
<keyword evidence="6" id="KW-1185">Reference proteome</keyword>
<organism evidence="5 6">
    <name type="scientific">Brachionus calyciflorus</name>
    <dbReference type="NCBI Taxonomy" id="104777"/>
    <lineage>
        <taxon>Eukaryota</taxon>
        <taxon>Metazoa</taxon>
        <taxon>Spiralia</taxon>
        <taxon>Gnathifera</taxon>
        <taxon>Rotifera</taxon>
        <taxon>Eurotatoria</taxon>
        <taxon>Monogononta</taxon>
        <taxon>Pseudotrocha</taxon>
        <taxon>Ploima</taxon>
        <taxon>Brachionidae</taxon>
        <taxon>Brachionus</taxon>
    </lineage>
</organism>
<evidence type="ECO:0000256" key="3">
    <source>
        <dbReference type="ARBA" id="ARBA00022525"/>
    </source>
</evidence>
<dbReference type="GO" id="GO:0005125">
    <property type="term" value="F:cytokine activity"/>
    <property type="evidence" value="ECO:0007669"/>
    <property type="project" value="InterPro"/>
</dbReference>
<evidence type="ECO:0000256" key="4">
    <source>
        <dbReference type="ARBA" id="ARBA00022729"/>
    </source>
</evidence>
<dbReference type="OrthoDB" id="6038945at2759"/>
<dbReference type="SUPFAM" id="SSF57501">
    <property type="entry name" value="Cystine-knot cytokines"/>
    <property type="match status" value="1"/>
</dbReference>
<accession>A0A813WQ43</accession>
<dbReference type="GO" id="GO:0005576">
    <property type="term" value="C:extracellular region"/>
    <property type="evidence" value="ECO:0007669"/>
    <property type="project" value="UniProtKB-SubCell"/>
</dbReference>
<sequence>MSLICYTILYIISHSISVNSNYVDSSHERLIVHELKKEYNSYGINKNFDFLSHFTNKYGKIYDKKKTNQFSLLSFVLNEDLKRTSSGTSCINPNIEYLDKLLSEYTIFFRKNEDILVKLESLEEKPPSYPQIEDQSQCNVNERNTTTINKRSLCPWKFKINVRYDRYPPYRTDAKCTCSSCNYIGNNILPKNVYGCLPVQKAIPVLIKKEECGSDGFYIWKPEVEYVNVACTCGVIQNFISFGKR</sequence>
<proteinExistence type="inferred from homology"/>
<dbReference type="Proteomes" id="UP000663879">
    <property type="component" value="Unassembled WGS sequence"/>
</dbReference>
<name>A0A813WQ43_9BILA</name>